<dbReference type="EMBL" id="JADQDK010000001">
    <property type="protein sequence ID" value="MBW0133864.1"/>
    <property type="molecule type" value="Genomic_DNA"/>
</dbReference>
<organism evidence="1 2">
    <name type="scientific">Pseudonocardia abyssalis</name>
    <dbReference type="NCBI Taxonomy" id="2792008"/>
    <lineage>
        <taxon>Bacteria</taxon>
        <taxon>Bacillati</taxon>
        <taxon>Actinomycetota</taxon>
        <taxon>Actinomycetes</taxon>
        <taxon>Pseudonocardiales</taxon>
        <taxon>Pseudonocardiaceae</taxon>
        <taxon>Pseudonocardia</taxon>
    </lineage>
</organism>
<reference evidence="1 2" key="1">
    <citation type="submission" date="2020-11" db="EMBL/GenBank/DDBJ databases">
        <title>Pseudonocardia abyssalis sp. nov. and Pseudonocardia oceani sp. nov., description and phylogenomic analysis of two novel actinomycetes isolated from the deep Southern Ocean.</title>
        <authorList>
            <person name="Parra J."/>
        </authorList>
    </citation>
    <scope>NUCLEOTIDE SEQUENCE [LARGE SCALE GENOMIC DNA]</scope>
    <source>
        <strain evidence="1 2">KRD-168</strain>
    </source>
</reference>
<dbReference type="InterPro" id="IPR027961">
    <property type="entry name" value="DUF4442"/>
</dbReference>
<dbReference type="CDD" id="cd03443">
    <property type="entry name" value="PaaI_thioesterase"/>
    <property type="match status" value="1"/>
</dbReference>
<dbReference type="RefSeq" id="WP_218604268.1">
    <property type="nucleotide sequence ID" value="NZ_JADQDJ010000204.1"/>
</dbReference>
<dbReference type="Pfam" id="PF14539">
    <property type="entry name" value="DUF4442"/>
    <property type="match status" value="1"/>
</dbReference>
<dbReference type="Proteomes" id="UP000694287">
    <property type="component" value="Unassembled WGS sequence"/>
</dbReference>
<comment type="caution">
    <text evidence="1">The sequence shown here is derived from an EMBL/GenBank/DDBJ whole genome shotgun (WGS) entry which is preliminary data.</text>
</comment>
<gene>
    <name evidence="1" type="ORF">I4I81_06310</name>
</gene>
<evidence type="ECO:0000313" key="2">
    <source>
        <dbReference type="Proteomes" id="UP000694287"/>
    </source>
</evidence>
<accession>A0ABS6UNS6</accession>
<protein>
    <submittedName>
        <fullName evidence="1">PaaI family thioesterase</fullName>
    </submittedName>
</protein>
<name>A0ABS6UNS6_9PSEU</name>
<evidence type="ECO:0000313" key="1">
    <source>
        <dbReference type="EMBL" id="MBW0133864.1"/>
    </source>
</evidence>
<proteinExistence type="predicted"/>
<sequence length="189" mass="19686">MTRTIPLPSGFAQPFADAVTGDAPDFEGLRAVADALVPFGNHAGITITEIGPDRAVAEIPDQPHLTNHMATVHAGALFLAADIAGASAFVGAAADVLSRIDLLVLRDARSTFRRPAIGRVRAVATVDDRDMARVRATDAGGRVEVDGRAHLYDDADVLVAKFTFDYVCTVLALSTTAPPSNAPTPIAGS</sequence>
<keyword evidence="2" id="KW-1185">Reference proteome</keyword>